<dbReference type="Gene3D" id="1.10.287.760">
    <property type="entry name" value="YqgQ-like"/>
    <property type="match status" value="1"/>
</dbReference>
<accession>A0ABM5QSF7</accession>
<dbReference type="SUPFAM" id="SSF158379">
    <property type="entry name" value="YqgQ-like"/>
    <property type="match status" value="1"/>
</dbReference>
<reference evidence="2" key="2">
    <citation type="submission" date="2014-04" db="EMBL/GenBank/DDBJ databases">
        <title>Complete genome of Weissella ceti strain WS08 isolated from diseased rainbow trout in Brazil.</title>
        <authorList>
            <person name="Figueiredo H.C.P."/>
            <person name="Leal C.A.G."/>
            <person name="Pereira F.L."/>
            <person name="Soares S.C."/>
            <person name="Dorella F.A."/>
            <person name="Carvalho A.F."/>
            <person name="Pereira U.P."/>
            <person name="Azevedo V.A.C."/>
        </authorList>
    </citation>
    <scope>NUCLEOTIDE SEQUENCE [LARGE SCALE GENOMIC DNA]</scope>
    <source>
        <strain evidence="2">WS08</strain>
    </source>
</reference>
<evidence type="ECO:0008006" key="3">
    <source>
        <dbReference type="Google" id="ProtNLM"/>
    </source>
</evidence>
<name>A0ABM5QSF7_9LACO</name>
<dbReference type="InterPro" id="IPR023164">
    <property type="entry name" value="YqgQ-like_sf"/>
</dbReference>
<dbReference type="InterPro" id="IPR009256">
    <property type="entry name" value="YqgQ-like"/>
</dbReference>
<evidence type="ECO:0000313" key="2">
    <source>
        <dbReference type="Proteomes" id="UP000028491"/>
    </source>
</evidence>
<dbReference type="Proteomes" id="UP000028491">
    <property type="component" value="Chromosome"/>
</dbReference>
<proteinExistence type="predicted"/>
<dbReference type="Pfam" id="PF06014">
    <property type="entry name" value="YqgQ-like"/>
    <property type="match status" value="1"/>
</dbReference>
<gene>
    <name evidence="1" type="ORF">WS08_0996</name>
</gene>
<sequence>MQETQMKTFLDVLNLLKRYDIYVHLGNRLWDIELAAIEIDNMARAG</sequence>
<keyword evidence="2" id="KW-1185">Reference proteome</keyword>
<dbReference type="EMBL" id="CP007588">
    <property type="protein sequence ID" value="AIG65935.1"/>
    <property type="molecule type" value="Genomic_DNA"/>
</dbReference>
<organism evidence="1 2">
    <name type="scientific">Weissella tructae</name>
    <dbReference type="NCBI Taxonomy" id="887702"/>
    <lineage>
        <taxon>Bacteria</taxon>
        <taxon>Bacillati</taxon>
        <taxon>Bacillota</taxon>
        <taxon>Bacilli</taxon>
        <taxon>Lactobacillales</taxon>
        <taxon>Lactobacillaceae</taxon>
        <taxon>Weissella</taxon>
    </lineage>
</organism>
<evidence type="ECO:0000313" key="1">
    <source>
        <dbReference type="EMBL" id="AIG65935.1"/>
    </source>
</evidence>
<reference evidence="1 2" key="1">
    <citation type="journal article" date="2014" name="Genome Announc.">
        <title>Whole-Genome Sequence of Weissella ceti Strain WS08, Isolated from Diseased Rainbow Trout in Brazil.</title>
        <authorList>
            <person name="Figueiredo H.C."/>
            <person name="Leal G."/>
            <person name="Pereira F.L."/>
            <person name="Soares S.C."/>
            <person name="Dorella F.A."/>
            <person name="Carvalho A.F."/>
            <person name="Pereira U.P."/>
            <person name="Azevedo V.A."/>
        </authorList>
    </citation>
    <scope>NUCLEOTIDE SEQUENCE [LARGE SCALE GENOMIC DNA]</scope>
    <source>
        <strain evidence="1 2">WS08</strain>
    </source>
</reference>
<protein>
    <recommendedName>
        <fullName evidence="3">DUF910 family protein</fullName>
    </recommendedName>
</protein>